<comment type="caution">
    <text evidence="2">The sequence shown here is derived from an EMBL/GenBank/DDBJ whole genome shotgun (WGS) entry which is preliminary data.</text>
</comment>
<evidence type="ECO:0000313" key="2">
    <source>
        <dbReference type="EMBL" id="GKT20832.1"/>
    </source>
</evidence>
<evidence type="ECO:0000313" key="3">
    <source>
        <dbReference type="Proteomes" id="UP001057375"/>
    </source>
</evidence>
<feature type="region of interest" description="Disordered" evidence="1">
    <location>
        <begin position="227"/>
        <end position="250"/>
    </location>
</feature>
<evidence type="ECO:0000256" key="1">
    <source>
        <dbReference type="SAM" id="MobiDB-lite"/>
    </source>
</evidence>
<feature type="region of interest" description="Disordered" evidence="1">
    <location>
        <begin position="153"/>
        <end position="182"/>
    </location>
</feature>
<feature type="compositionally biased region" description="Low complexity" evidence="1">
    <location>
        <begin position="161"/>
        <end position="170"/>
    </location>
</feature>
<feature type="non-terminal residue" evidence="2">
    <location>
        <position position="1"/>
    </location>
</feature>
<feature type="compositionally biased region" description="Low complexity" evidence="1">
    <location>
        <begin position="227"/>
        <end position="242"/>
    </location>
</feature>
<sequence>IPLQMYYPMKSVPPSYPQPSYLQPEIPSFSVGKRHSSALVDHFSLEQSHNAHHQHQSIIPPLQYQVPPQPIVQCGLDEEKIGASRPSPRMYESSLPTDGCRPFPSLFDASFQPPTAFSSASSLIFPSKKQHESYSHDVIPSKSSDVCDSIGSVSASNATNSPSSLSIPSSNGMTSPHPQQSLVPFSSSLLRKEEDDDEKHALVQTGSNELLAFLMDHYLKTTSVVGSDPVHSHPSPHIPHGGRMPEKASISPSVPTIVKDCSDSFGLAASPSFPMLLSIPPALRPSFLCHYPHSSLSIPMLCLTADLMHSISFSPSLSALTIGADMGDITYDLDHDAPNGMYPTTMNFAFDHFPEAPSLTSLTVILPRSETRLEKGTHSREEEEDDLSTSDLHEEEESELDSTREYREPSPHSQIPTSTV</sequence>
<feature type="region of interest" description="Disordered" evidence="1">
    <location>
        <begin position="370"/>
        <end position="420"/>
    </location>
</feature>
<name>A0ABQ5K197_9EUKA</name>
<keyword evidence="3" id="KW-1185">Reference proteome</keyword>
<accession>A0ABQ5K197</accession>
<gene>
    <name evidence="2" type="ORF">ADUPG1_011767</name>
</gene>
<organism evidence="2 3">
    <name type="scientific">Aduncisulcus paluster</name>
    <dbReference type="NCBI Taxonomy" id="2918883"/>
    <lineage>
        <taxon>Eukaryota</taxon>
        <taxon>Metamonada</taxon>
        <taxon>Carpediemonas-like organisms</taxon>
        <taxon>Aduncisulcus</taxon>
    </lineage>
</organism>
<protein>
    <submittedName>
        <fullName evidence="2">Uncharacterized protein</fullName>
    </submittedName>
</protein>
<dbReference type="EMBL" id="BQXS01012271">
    <property type="protein sequence ID" value="GKT20832.1"/>
    <property type="molecule type" value="Genomic_DNA"/>
</dbReference>
<feature type="non-terminal residue" evidence="2">
    <location>
        <position position="420"/>
    </location>
</feature>
<reference evidence="2" key="1">
    <citation type="submission" date="2022-03" db="EMBL/GenBank/DDBJ databases">
        <title>Draft genome sequence of Aduncisulcus paluster, a free-living microaerophilic Fornicata.</title>
        <authorList>
            <person name="Yuyama I."/>
            <person name="Kume K."/>
            <person name="Tamura T."/>
            <person name="Inagaki Y."/>
            <person name="Hashimoto T."/>
        </authorList>
    </citation>
    <scope>NUCLEOTIDE SEQUENCE</scope>
    <source>
        <strain evidence="2">NY0171</strain>
    </source>
</reference>
<feature type="compositionally biased region" description="Acidic residues" evidence="1">
    <location>
        <begin position="382"/>
        <end position="400"/>
    </location>
</feature>
<dbReference type="Proteomes" id="UP001057375">
    <property type="component" value="Unassembled WGS sequence"/>
</dbReference>
<feature type="compositionally biased region" description="Basic and acidic residues" evidence="1">
    <location>
        <begin position="370"/>
        <end position="381"/>
    </location>
</feature>
<feature type="compositionally biased region" description="Basic and acidic residues" evidence="1">
    <location>
        <begin position="401"/>
        <end position="410"/>
    </location>
</feature>
<proteinExistence type="predicted"/>
<feature type="compositionally biased region" description="Polar residues" evidence="1">
    <location>
        <begin position="171"/>
        <end position="182"/>
    </location>
</feature>
<feature type="compositionally biased region" description="Polar residues" evidence="1">
    <location>
        <begin position="411"/>
        <end position="420"/>
    </location>
</feature>